<dbReference type="InterPro" id="IPR025962">
    <property type="entry name" value="SdpI/YhfL"/>
</dbReference>
<name>A0A2A9DP35_9CORY</name>
<proteinExistence type="predicted"/>
<keyword evidence="1" id="KW-0472">Membrane</keyword>
<keyword evidence="1" id="KW-1133">Transmembrane helix</keyword>
<keyword evidence="1" id="KW-0812">Transmembrane</keyword>
<dbReference type="STRING" id="1724.GCA_001044175_00635"/>
<sequence length="138" mass="14323">MILGIILLVIAVLLAIVGALGWTGKLPGNSFIGLKVPEVRKSEDLWELAHKIAGPFWVLGAVALAFGGAFSFVATGWWWTLPALTIVIALGSVGTGAAKAAHTVAAVDARAIAEEQRGGAKPAVNLEALRNTAKNLDM</sequence>
<dbReference type="RefSeq" id="WP_098388858.1">
    <property type="nucleotide sequence ID" value="NZ_LS483464.1"/>
</dbReference>
<dbReference type="Pfam" id="PF13630">
    <property type="entry name" value="SdpI"/>
    <property type="match status" value="1"/>
</dbReference>
<evidence type="ECO:0000313" key="2">
    <source>
        <dbReference type="EMBL" id="PFG27679.1"/>
    </source>
</evidence>
<accession>A0A2A9DP35</accession>
<dbReference type="Proteomes" id="UP000221653">
    <property type="component" value="Unassembled WGS sequence"/>
</dbReference>
<dbReference type="AlphaFoldDB" id="A0A2A9DP35"/>
<organism evidence="2 3">
    <name type="scientific">Corynebacterium renale</name>
    <dbReference type="NCBI Taxonomy" id="1724"/>
    <lineage>
        <taxon>Bacteria</taxon>
        <taxon>Bacillati</taxon>
        <taxon>Actinomycetota</taxon>
        <taxon>Actinomycetes</taxon>
        <taxon>Mycobacteriales</taxon>
        <taxon>Corynebacteriaceae</taxon>
        <taxon>Corynebacterium</taxon>
    </lineage>
</organism>
<evidence type="ECO:0000256" key="1">
    <source>
        <dbReference type="SAM" id="Phobius"/>
    </source>
</evidence>
<dbReference type="OrthoDB" id="4420493at2"/>
<dbReference type="EMBL" id="PDJF01000001">
    <property type="protein sequence ID" value="PFG27679.1"/>
    <property type="molecule type" value="Genomic_DNA"/>
</dbReference>
<feature type="transmembrane region" description="Helical" evidence="1">
    <location>
        <begin position="56"/>
        <end position="79"/>
    </location>
</feature>
<keyword evidence="3" id="KW-1185">Reference proteome</keyword>
<comment type="caution">
    <text evidence="2">The sequence shown here is derived from an EMBL/GenBank/DDBJ whole genome shotgun (WGS) entry which is preliminary data.</text>
</comment>
<reference evidence="2 3" key="1">
    <citation type="submission" date="2017-10" db="EMBL/GenBank/DDBJ databases">
        <title>Sequencing the genomes of 1000 actinobacteria strains.</title>
        <authorList>
            <person name="Klenk H.-P."/>
        </authorList>
    </citation>
    <scope>NUCLEOTIDE SEQUENCE [LARGE SCALE GENOMIC DNA]</scope>
    <source>
        <strain evidence="2 3">DSM 20688</strain>
    </source>
</reference>
<evidence type="ECO:0000313" key="3">
    <source>
        <dbReference type="Proteomes" id="UP000221653"/>
    </source>
</evidence>
<gene>
    <name evidence="2" type="ORF">ATK06_0755</name>
</gene>
<protein>
    <submittedName>
        <fullName evidence="2">SdpI/YhfL family protein</fullName>
    </submittedName>
</protein>